<dbReference type="AlphaFoldDB" id="A0A370BAJ6"/>
<dbReference type="EMBL" id="QQNA01000103">
    <property type="protein sequence ID" value="RDG37409.1"/>
    <property type="molecule type" value="Genomic_DNA"/>
</dbReference>
<proteinExistence type="predicted"/>
<evidence type="ECO:0008006" key="6">
    <source>
        <dbReference type="Google" id="ProtNLM"/>
    </source>
</evidence>
<protein>
    <recommendedName>
        <fullName evidence="6">Peptidase</fullName>
    </recommendedName>
</protein>
<reference evidence="4 5" key="1">
    <citation type="submission" date="2018-07" db="EMBL/GenBank/DDBJ databases">
        <title>Streptomyces species from bats.</title>
        <authorList>
            <person name="Dunlap C."/>
        </authorList>
    </citation>
    <scope>NUCLEOTIDE SEQUENCE [LARGE SCALE GENOMIC DNA]</scope>
    <source>
        <strain evidence="4 5">AC230</strain>
    </source>
</reference>
<evidence type="ECO:0000256" key="1">
    <source>
        <dbReference type="SAM" id="MobiDB-lite"/>
    </source>
</evidence>
<keyword evidence="2" id="KW-1133">Transmembrane helix</keyword>
<feature type="region of interest" description="Disordered" evidence="1">
    <location>
        <begin position="161"/>
        <end position="191"/>
    </location>
</feature>
<dbReference type="RefSeq" id="WP_114624261.1">
    <property type="nucleotide sequence ID" value="NZ_QQNA01000103.1"/>
</dbReference>
<feature type="compositionally biased region" description="Basic and acidic residues" evidence="1">
    <location>
        <begin position="280"/>
        <end position="290"/>
    </location>
</feature>
<keyword evidence="2" id="KW-0812">Transmembrane</keyword>
<feature type="transmembrane region" description="Helical" evidence="2">
    <location>
        <begin position="471"/>
        <end position="489"/>
    </location>
</feature>
<sequence length="501" mass="51914">MLRRLRTRGPIRITGRPAALAASLAVLLATASAPAAADGSGEVALRLEAPADFILYHADEGAEALNSDFVIPVAVEASADGPARGVRVVVDASGLEGVARPEKGGGGNCTGKSVVFTCVYGDVQNGDGESNTPFILRGVDGVEPGDSGTVTYTVTADNAPTVTGTTRMTVGGPTLRTPEGEDEKTVEGAEPGTPVALSPRFANHSRFTAERGVALHLTTEGGVLTSRPRNCHFDTGFTSAWCLFATKAAPGSAYRTAAPIGFAAAAGKLTGSLSYTWSSDPRKPEGHTARGTDAPLPLTATADRGLTHDSAEIRLDTTVQADYEPVTATVRGRVGTTVKVRLGVRDHGPGRLRDVAAMDPELMGGFEVIPPEGTTVTSIPYTFEDSGGSWACARPEKPGGAFVCAIGFDSFGEVRHEGGVTAIDFHIRIDRQVPGARGTIRTHNPYDRTPGNDTAAIPLDAAPAPLYANPVVWSGAAGAVAVVVAVAAYRRRRAGRGVDRP</sequence>
<feature type="compositionally biased region" description="Low complexity" evidence="1">
    <location>
        <begin position="161"/>
        <end position="174"/>
    </location>
</feature>
<evidence type="ECO:0000256" key="2">
    <source>
        <dbReference type="SAM" id="Phobius"/>
    </source>
</evidence>
<evidence type="ECO:0000256" key="3">
    <source>
        <dbReference type="SAM" id="SignalP"/>
    </source>
</evidence>
<evidence type="ECO:0000313" key="4">
    <source>
        <dbReference type="EMBL" id="RDG37409.1"/>
    </source>
</evidence>
<evidence type="ECO:0000313" key="5">
    <source>
        <dbReference type="Proteomes" id="UP000253741"/>
    </source>
</evidence>
<dbReference type="Proteomes" id="UP000253741">
    <property type="component" value="Unassembled WGS sequence"/>
</dbReference>
<feature type="region of interest" description="Disordered" evidence="1">
    <location>
        <begin position="277"/>
        <end position="300"/>
    </location>
</feature>
<feature type="signal peptide" evidence="3">
    <location>
        <begin position="1"/>
        <end position="37"/>
    </location>
</feature>
<dbReference type="OrthoDB" id="4282035at2"/>
<accession>A0A370BAJ6</accession>
<gene>
    <name evidence="4" type="ORF">DVH02_14725</name>
</gene>
<feature type="chain" id="PRO_5016927464" description="Peptidase" evidence="3">
    <location>
        <begin position="38"/>
        <end position="501"/>
    </location>
</feature>
<name>A0A370BAJ6_9ACTN</name>
<comment type="caution">
    <text evidence="4">The sequence shown here is derived from an EMBL/GenBank/DDBJ whole genome shotgun (WGS) entry which is preliminary data.</text>
</comment>
<organism evidence="4 5">
    <name type="scientific">Streptomyces corynorhini</name>
    <dbReference type="NCBI Taxonomy" id="2282652"/>
    <lineage>
        <taxon>Bacteria</taxon>
        <taxon>Bacillati</taxon>
        <taxon>Actinomycetota</taxon>
        <taxon>Actinomycetes</taxon>
        <taxon>Kitasatosporales</taxon>
        <taxon>Streptomycetaceae</taxon>
        <taxon>Streptomyces</taxon>
    </lineage>
</organism>
<keyword evidence="3" id="KW-0732">Signal</keyword>
<keyword evidence="5" id="KW-1185">Reference proteome</keyword>
<keyword evidence="2" id="KW-0472">Membrane</keyword>